<dbReference type="AlphaFoldDB" id="A0A9D3Z1N4"/>
<dbReference type="InterPro" id="IPR003409">
    <property type="entry name" value="MORN"/>
</dbReference>
<evidence type="ECO:0008006" key="14">
    <source>
        <dbReference type="Google" id="ProtNLM"/>
    </source>
</evidence>
<evidence type="ECO:0000256" key="6">
    <source>
        <dbReference type="ARBA" id="ARBA00022692"/>
    </source>
</evidence>
<feature type="region of interest" description="Disordered" evidence="11">
    <location>
        <begin position="102"/>
        <end position="144"/>
    </location>
</feature>
<protein>
    <recommendedName>
        <fullName evidence="14">Junctophilin-1-like</fullName>
    </recommendedName>
</protein>
<keyword evidence="10" id="KW-0472">Membrane</keyword>
<feature type="non-terminal residue" evidence="12">
    <location>
        <position position="1"/>
    </location>
</feature>
<dbReference type="FunFam" id="2.20.110.10:FF:000001">
    <property type="entry name" value="Junctophilin"/>
    <property type="match status" value="1"/>
</dbReference>
<dbReference type="EMBL" id="JAIWYP010000014">
    <property type="protein sequence ID" value="KAH3711118.1"/>
    <property type="molecule type" value="Genomic_DNA"/>
</dbReference>
<dbReference type="Proteomes" id="UP000828390">
    <property type="component" value="Unassembled WGS sequence"/>
</dbReference>
<evidence type="ECO:0000313" key="12">
    <source>
        <dbReference type="EMBL" id="KAH3711118.1"/>
    </source>
</evidence>
<keyword evidence="9" id="KW-1133">Transmembrane helix</keyword>
<evidence type="ECO:0000256" key="1">
    <source>
        <dbReference type="ARBA" id="ARBA00004163"/>
    </source>
</evidence>
<organism evidence="12 13">
    <name type="scientific">Dreissena polymorpha</name>
    <name type="common">Zebra mussel</name>
    <name type="synonym">Mytilus polymorpha</name>
    <dbReference type="NCBI Taxonomy" id="45954"/>
    <lineage>
        <taxon>Eukaryota</taxon>
        <taxon>Metazoa</taxon>
        <taxon>Spiralia</taxon>
        <taxon>Lophotrochozoa</taxon>
        <taxon>Mollusca</taxon>
        <taxon>Bivalvia</taxon>
        <taxon>Autobranchia</taxon>
        <taxon>Heteroconchia</taxon>
        <taxon>Euheterodonta</taxon>
        <taxon>Imparidentia</taxon>
        <taxon>Neoheterodontei</taxon>
        <taxon>Myida</taxon>
        <taxon>Dreissenoidea</taxon>
        <taxon>Dreissenidae</taxon>
        <taxon>Dreissena</taxon>
    </lineage>
</organism>
<accession>A0A9D3Z1N4</accession>
<keyword evidence="7" id="KW-0677">Repeat</keyword>
<dbReference type="GO" id="GO:0030314">
    <property type="term" value="C:junctional membrane complex"/>
    <property type="evidence" value="ECO:0007669"/>
    <property type="project" value="InterPro"/>
</dbReference>
<feature type="compositionally biased region" description="Polar residues" evidence="11">
    <location>
        <begin position="124"/>
        <end position="144"/>
    </location>
</feature>
<gene>
    <name evidence="12" type="ORF">DPMN_070618</name>
</gene>
<comment type="subcellular location">
    <subcellularLocation>
        <location evidence="3">Cell membrane</location>
    </subcellularLocation>
    <subcellularLocation>
        <location evidence="2">Endomembrane system</location>
        <topology evidence="2">Peripheral membrane protein</topology>
    </subcellularLocation>
    <subcellularLocation>
        <location evidence="1">Endoplasmic reticulum membrane</location>
        <topology evidence="1">Single-pass type IV membrane protein</topology>
    </subcellularLocation>
</comment>
<dbReference type="SUPFAM" id="SSF82185">
    <property type="entry name" value="Histone H3 K4-specific methyltransferase SET7/9 N-terminal domain"/>
    <property type="match status" value="1"/>
</dbReference>
<sequence length="302" mass="33723">TFSSGENQGSYQGQWLKGMRHGYGVRKSVPYGLAAHYRPKALRASLTSLRSENEDEQVVKNRDKKLDESRGGFVLKARSDETPPVRRRSIFDKQGRSSLRKTLMSGLRLKKQKSTGDINDSPKRQTGSVRSTISSLSHVSAESTQSGMTNASMYTDSNLSFVSQDDITDVNVTETYMGEWKNDKRSGFGISERSDGLKYEGEWFNNMKYGYGVTTFKEGTREEGKYKNNVLISSGKKTKLFLIRTSKLRERVDNAVLSAQRGAQIALQKADIAISRMVNARAKAEQADQSALKAEQDSDTAR</sequence>
<evidence type="ECO:0000256" key="5">
    <source>
        <dbReference type="ARBA" id="ARBA00022475"/>
    </source>
</evidence>
<name>A0A9D3Z1N4_DREPO</name>
<dbReference type="InterPro" id="IPR017191">
    <property type="entry name" value="Junctophilin"/>
</dbReference>
<dbReference type="PANTHER" id="PTHR23085:SF16">
    <property type="entry name" value="GH28348P"/>
    <property type="match status" value="1"/>
</dbReference>
<comment type="caution">
    <text evidence="12">The sequence shown here is derived from an EMBL/GenBank/DDBJ whole genome shotgun (WGS) entry which is preliminary data.</text>
</comment>
<dbReference type="GO" id="GO:0005789">
    <property type="term" value="C:endoplasmic reticulum membrane"/>
    <property type="evidence" value="ECO:0007669"/>
    <property type="project" value="UniProtKB-SubCell"/>
</dbReference>
<reference evidence="12" key="1">
    <citation type="journal article" date="2019" name="bioRxiv">
        <title>The Genome of the Zebra Mussel, Dreissena polymorpha: A Resource for Invasive Species Research.</title>
        <authorList>
            <person name="McCartney M.A."/>
            <person name="Auch B."/>
            <person name="Kono T."/>
            <person name="Mallez S."/>
            <person name="Zhang Y."/>
            <person name="Obille A."/>
            <person name="Becker A."/>
            <person name="Abrahante J.E."/>
            <person name="Garbe J."/>
            <person name="Badalamenti J.P."/>
            <person name="Herman A."/>
            <person name="Mangelson H."/>
            <person name="Liachko I."/>
            <person name="Sullivan S."/>
            <person name="Sone E.D."/>
            <person name="Koren S."/>
            <person name="Silverstein K.A.T."/>
            <person name="Beckman K.B."/>
            <person name="Gohl D.M."/>
        </authorList>
    </citation>
    <scope>NUCLEOTIDE SEQUENCE</scope>
    <source>
        <strain evidence="12">Duluth1</strain>
        <tissue evidence="12">Whole animal</tissue>
    </source>
</reference>
<keyword evidence="8" id="KW-0256">Endoplasmic reticulum</keyword>
<dbReference type="SMART" id="SM00698">
    <property type="entry name" value="MORN"/>
    <property type="match status" value="3"/>
</dbReference>
<dbReference type="GO" id="GO:0005886">
    <property type="term" value="C:plasma membrane"/>
    <property type="evidence" value="ECO:0007669"/>
    <property type="project" value="UniProtKB-SubCell"/>
</dbReference>
<dbReference type="PANTHER" id="PTHR23085">
    <property type="entry name" value="GH28348P"/>
    <property type="match status" value="1"/>
</dbReference>
<evidence type="ECO:0000256" key="3">
    <source>
        <dbReference type="ARBA" id="ARBA00004236"/>
    </source>
</evidence>
<evidence type="ECO:0000313" key="13">
    <source>
        <dbReference type="Proteomes" id="UP000828390"/>
    </source>
</evidence>
<proteinExistence type="inferred from homology"/>
<dbReference type="Pfam" id="PF02493">
    <property type="entry name" value="MORN"/>
    <property type="match status" value="3"/>
</dbReference>
<keyword evidence="6" id="KW-0812">Transmembrane</keyword>
<evidence type="ECO:0000256" key="10">
    <source>
        <dbReference type="ARBA" id="ARBA00023136"/>
    </source>
</evidence>
<evidence type="ECO:0000256" key="2">
    <source>
        <dbReference type="ARBA" id="ARBA00004184"/>
    </source>
</evidence>
<keyword evidence="5" id="KW-1003">Cell membrane</keyword>
<evidence type="ECO:0000256" key="7">
    <source>
        <dbReference type="ARBA" id="ARBA00022737"/>
    </source>
</evidence>
<evidence type="ECO:0000256" key="9">
    <source>
        <dbReference type="ARBA" id="ARBA00022989"/>
    </source>
</evidence>
<comment type="similarity">
    <text evidence="4">Belongs to the junctophilin family.</text>
</comment>
<keyword evidence="13" id="KW-1185">Reference proteome</keyword>
<dbReference type="Gene3D" id="2.20.110.10">
    <property type="entry name" value="Histone H3 K4-specific methyltransferase SET7/9 N-terminal domain"/>
    <property type="match status" value="1"/>
</dbReference>
<evidence type="ECO:0000256" key="11">
    <source>
        <dbReference type="SAM" id="MobiDB-lite"/>
    </source>
</evidence>
<reference evidence="12" key="2">
    <citation type="submission" date="2020-11" db="EMBL/GenBank/DDBJ databases">
        <authorList>
            <person name="McCartney M.A."/>
            <person name="Auch B."/>
            <person name="Kono T."/>
            <person name="Mallez S."/>
            <person name="Becker A."/>
            <person name="Gohl D.M."/>
            <person name="Silverstein K.A.T."/>
            <person name="Koren S."/>
            <person name="Bechman K.B."/>
            <person name="Herman A."/>
            <person name="Abrahante J.E."/>
            <person name="Garbe J."/>
        </authorList>
    </citation>
    <scope>NUCLEOTIDE SEQUENCE</scope>
    <source>
        <strain evidence="12">Duluth1</strain>
        <tissue evidence="12">Whole animal</tissue>
    </source>
</reference>
<evidence type="ECO:0000256" key="4">
    <source>
        <dbReference type="ARBA" id="ARBA00008599"/>
    </source>
</evidence>
<evidence type="ECO:0000256" key="8">
    <source>
        <dbReference type="ARBA" id="ARBA00022824"/>
    </source>
</evidence>